<dbReference type="Proteomes" id="UP001206925">
    <property type="component" value="Unassembled WGS sequence"/>
</dbReference>
<gene>
    <name evidence="2" type="ORF">M8C21_018162</name>
</gene>
<sequence length="97" mass="10362">PKQTITNPNPILQGSIKTEAVNDCSLGPSSCGVGKRNRTSKSTKKAKKRNKEPKASGACRDDSALGKFNEVLLQMIVLLADKDGILDLNKAAIILEV</sequence>
<feature type="compositionally biased region" description="Basic residues" evidence="1">
    <location>
        <begin position="35"/>
        <end position="51"/>
    </location>
</feature>
<dbReference type="EMBL" id="JAMZMK010011876">
    <property type="protein sequence ID" value="KAI7725717.1"/>
    <property type="molecule type" value="Genomic_DNA"/>
</dbReference>
<dbReference type="AlphaFoldDB" id="A0AAD5BLQ7"/>
<organism evidence="2 3">
    <name type="scientific">Ambrosia artemisiifolia</name>
    <name type="common">Common ragweed</name>
    <dbReference type="NCBI Taxonomy" id="4212"/>
    <lineage>
        <taxon>Eukaryota</taxon>
        <taxon>Viridiplantae</taxon>
        <taxon>Streptophyta</taxon>
        <taxon>Embryophyta</taxon>
        <taxon>Tracheophyta</taxon>
        <taxon>Spermatophyta</taxon>
        <taxon>Magnoliopsida</taxon>
        <taxon>eudicotyledons</taxon>
        <taxon>Gunneridae</taxon>
        <taxon>Pentapetalae</taxon>
        <taxon>asterids</taxon>
        <taxon>campanulids</taxon>
        <taxon>Asterales</taxon>
        <taxon>Asteraceae</taxon>
        <taxon>Asteroideae</taxon>
        <taxon>Heliantheae alliance</taxon>
        <taxon>Heliantheae</taxon>
        <taxon>Ambrosia</taxon>
    </lineage>
</organism>
<keyword evidence="3" id="KW-1185">Reference proteome</keyword>
<feature type="region of interest" description="Disordered" evidence="1">
    <location>
        <begin position="28"/>
        <end position="59"/>
    </location>
</feature>
<protein>
    <submittedName>
        <fullName evidence="2">Uncharacterized protein</fullName>
    </submittedName>
</protein>
<evidence type="ECO:0000313" key="3">
    <source>
        <dbReference type="Proteomes" id="UP001206925"/>
    </source>
</evidence>
<reference evidence="2" key="1">
    <citation type="submission" date="2022-06" db="EMBL/GenBank/DDBJ databases">
        <title>Uncovering the hologenomic basis of an extraordinary plant invasion.</title>
        <authorList>
            <person name="Bieker V.C."/>
            <person name="Martin M.D."/>
            <person name="Gilbert T."/>
            <person name="Hodgins K."/>
            <person name="Battlay P."/>
            <person name="Petersen B."/>
            <person name="Wilson J."/>
        </authorList>
    </citation>
    <scope>NUCLEOTIDE SEQUENCE</scope>
    <source>
        <strain evidence="2">AA19_3_7</strain>
        <tissue evidence="2">Leaf</tissue>
    </source>
</reference>
<evidence type="ECO:0000256" key="1">
    <source>
        <dbReference type="SAM" id="MobiDB-lite"/>
    </source>
</evidence>
<evidence type="ECO:0000313" key="2">
    <source>
        <dbReference type="EMBL" id="KAI7725717.1"/>
    </source>
</evidence>
<name>A0AAD5BLQ7_AMBAR</name>
<comment type="caution">
    <text evidence="2">The sequence shown here is derived from an EMBL/GenBank/DDBJ whole genome shotgun (WGS) entry which is preliminary data.</text>
</comment>
<feature type="non-terminal residue" evidence="2">
    <location>
        <position position="1"/>
    </location>
</feature>
<accession>A0AAD5BLQ7</accession>
<proteinExistence type="predicted"/>